<evidence type="ECO:0000256" key="1">
    <source>
        <dbReference type="ARBA" id="ARBA00001947"/>
    </source>
</evidence>
<organism evidence="7 8">
    <name type="scientific">Stentor coeruleus</name>
    <dbReference type="NCBI Taxonomy" id="5963"/>
    <lineage>
        <taxon>Eukaryota</taxon>
        <taxon>Sar</taxon>
        <taxon>Alveolata</taxon>
        <taxon>Ciliophora</taxon>
        <taxon>Postciliodesmatophora</taxon>
        <taxon>Heterotrichea</taxon>
        <taxon>Heterotrichida</taxon>
        <taxon>Stentoridae</taxon>
        <taxon>Stentor</taxon>
    </lineage>
</organism>
<accession>A0A1R2AQ40</accession>
<proteinExistence type="inferred from homology"/>
<dbReference type="Proteomes" id="UP000187209">
    <property type="component" value="Unassembled WGS sequence"/>
</dbReference>
<comment type="caution">
    <text evidence="7">The sequence shown here is derived from an EMBL/GenBank/DDBJ whole genome shotgun (WGS) entry which is preliminary data.</text>
</comment>
<dbReference type="EMBL" id="MPUH01001671">
    <property type="protein sequence ID" value="OMJ66627.1"/>
    <property type="molecule type" value="Genomic_DNA"/>
</dbReference>
<dbReference type="SMART" id="SM00849">
    <property type="entry name" value="Lactamase_B"/>
    <property type="match status" value="1"/>
</dbReference>
<dbReference type="PANTHER" id="PTHR11935:SF116">
    <property type="entry name" value="HYDROLASE PNKD-RELATED"/>
    <property type="match status" value="1"/>
</dbReference>
<dbReference type="InterPro" id="IPR001279">
    <property type="entry name" value="Metallo-B-lactamas"/>
</dbReference>
<dbReference type="OrthoDB" id="515692at2759"/>
<evidence type="ECO:0000259" key="6">
    <source>
        <dbReference type="SMART" id="SM00849"/>
    </source>
</evidence>
<dbReference type="Pfam" id="PF16123">
    <property type="entry name" value="HAGH_C"/>
    <property type="match status" value="1"/>
</dbReference>
<dbReference type="AlphaFoldDB" id="A0A1R2AQ40"/>
<evidence type="ECO:0000313" key="8">
    <source>
        <dbReference type="Proteomes" id="UP000187209"/>
    </source>
</evidence>
<dbReference type="GO" id="GO:0019243">
    <property type="term" value="P:methylglyoxal catabolic process to D-lactate via S-lactoyl-glutathione"/>
    <property type="evidence" value="ECO:0007669"/>
    <property type="project" value="InterPro"/>
</dbReference>
<dbReference type="CDD" id="cd07723">
    <property type="entry name" value="hydroxyacylglutathione_hydrolase_MBL-fold"/>
    <property type="match status" value="1"/>
</dbReference>
<keyword evidence="4" id="KW-0378">Hydrolase</keyword>
<keyword evidence="5" id="KW-0862">Zinc</keyword>
<evidence type="ECO:0000256" key="2">
    <source>
        <dbReference type="ARBA" id="ARBA00006759"/>
    </source>
</evidence>
<keyword evidence="8" id="KW-1185">Reference proteome</keyword>
<dbReference type="Pfam" id="PF00753">
    <property type="entry name" value="Lactamase_B"/>
    <property type="match status" value="1"/>
</dbReference>
<evidence type="ECO:0000313" key="7">
    <source>
        <dbReference type="EMBL" id="OMJ66627.1"/>
    </source>
</evidence>
<evidence type="ECO:0000256" key="5">
    <source>
        <dbReference type="ARBA" id="ARBA00022833"/>
    </source>
</evidence>
<comment type="cofactor">
    <cofactor evidence="1">
        <name>Zn(2+)</name>
        <dbReference type="ChEBI" id="CHEBI:29105"/>
    </cofactor>
</comment>
<dbReference type="InterPro" id="IPR017782">
    <property type="entry name" value="Hydroxyacylglutathione_Hdrlase"/>
</dbReference>
<dbReference type="InterPro" id="IPR032282">
    <property type="entry name" value="HAGH_C"/>
</dbReference>
<dbReference type="GO" id="GO:0004416">
    <property type="term" value="F:hydroxyacylglutathione hydrolase activity"/>
    <property type="evidence" value="ECO:0007669"/>
    <property type="project" value="InterPro"/>
</dbReference>
<sequence length="313" mass="36358">MYNSTIGRWFHNCVMRNRHERRIRAGLTLHHSWVDKEIFDFNTVKVKIVPLGRTNYSYFMQDTATGDLAVIDPGDHDYLVSIANNYFHCPISIVLLTHKHWDHSAGIHQLRKTYPNIITYASSKEQIPDITNRVGENDSIHFGNTLIRVIETPVHTKGSLCFFIQPDAAPGILFTGDTFFIGGMGAYFEGDIKDACRSVSKINALPDETYMFPGHEYAETTLKYAQFLQPTNRSLLKKVTWVVKRRARYMMTIPSTLREEKSYNPFLRIYDTTFYPVLGVSHYLGAISKLQEWRMRRRNEYKNIELKIYPESN</sequence>
<feature type="domain" description="Metallo-beta-lactamase" evidence="6">
    <location>
        <begin position="54"/>
        <end position="215"/>
    </location>
</feature>
<keyword evidence="3" id="KW-0479">Metal-binding</keyword>
<dbReference type="PANTHER" id="PTHR11935">
    <property type="entry name" value="BETA LACTAMASE DOMAIN"/>
    <property type="match status" value="1"/>
</dbReference>
<gene>
    <name evidence="7" type="ORF">SteCoe_36462</name>
</gene>
<dbReference type="InterPro" id="IPR036866">
    <property type="entry name" value="RibonucZ/Hydroxyglut_hydro"/>
</dbReference>
<comment type="similarity">
    <text evidence="2">Belongs to the metallo-beta-lactamase superfamily. Glyoxalase II family.</text>
</comment>
<reference evidence="7 8" key="1">
    <citation type="submission" date="2016-11" db="EMBL/GenBank/DDBJ databases">
        <title>The macronuclear genome of Stentor coeruleus: a giant cell with tiny introns.</title>
        <authorList>
            <person name="Slabodnick M."/>
            <person name="Ruby J.G."/>
            <person name="Reiff S.B."/>
            <person name="Swart E.C."/>
            <person name="Gosai S."/>
            <person name="Prabakaran S."/>
            <person name="Witkowska E."/>
            <person name="Larue G.E."/>
            <person name="Fisher S."/>
            <person name="Freeman R.M."/>
            <person name="Gunawardena J."/>
            <person name="Chu W."/>
            <person name="Stover N.A."/>
            <person name="Gregory B.D."/>
            <person name="Nowacki M."/>
            <person name="Derisi J."/>
            <person name="Roy S.W."/>
            <person name="Marshall W.F."/>
            <person name="Sood P."/>
        </authorList>
    </citation>
    <scope>NUCLEOTIDE SEQUENCE [LARGE SCALE GENOMIC DNA]</scope>
    <source>
        <strain evidence="7">WM001</strain>
    </source>
</reference>
<name>A0A1R2AQ40_9CILI</name>
<protein>
    <recommendedName>
        <fullName evidence="6">Metallo-beta-lactamase domain-containing protein</fullName>
    </recommendedName>
</protein>
<dbReference type="HAMAP" id="MF_01374">
    <property type="entry name" value="Glyoxalase_2"/>
    <property type="match status" value="1"/>
</dbReference>
<evidence type="ECO:0000256" key="3">
    <source>
        <dbReference type="ARBA" id="ARBA00022723"/>
    </source>
</evidence>
<evidence type="ECO:0000256" key="4">
    <source>
        <dbReference type="ARBA" id="ARBA00022801"/>
    </source>
</evidence>
<dbReference type="InterPro" id="IPR035680">
    <property type="entry name" value="Clx_II_MBL"/>
</dbReference>
<dbReference type="Gene3D" id="3.60.15.10">
    <property type="entry name" value="Ribonuclease Z/Hydroxyacylglutathione hydrolase-like"/>
    <property type="match status" value="1"/>
</dbReference>
<dbReference type="SUPFAM" id="SSF56281">
    <property type="entry name" value="Metallo-hydrolase/oxidoreductase"/>
    <property type="match status" value="1"/>
</dbReference>
<dbReference type="GO" id="GO:0046872">
    <property type="term" value="F:metal ion binding"/>
    <property type="evidence" value="ECO:0007669"/>
    <property type="project" value="UniProtKB-KW"/>
</dbReference>